<protein>
    <recommendedName>
        <fullName evidence="8">Pre-mRNA-processing factor 17</fullName>
    </recommendedName>
</protein>
<dbReference type="InterPro" id="IPR019775">
    <property type="entry name" value="WD40_repeat_CS"/>
</dbReference>
<dbReference type="InterPro" id="IPR032847">
    <property type="entry name" value="PRPF17"/>
</dbReference>
<dbReference type="InterPro" id="IPR001680">
    <property type="entry name" value="WD40_rpt"/>
</dbReference>
<comment type="caution">
    <text evidence="11">The sequence shown here is derived from an EMBL/GenBank/DDBJ whole genome shotgun (WGS) entry which is preliminary data.</text>
</comment>
<feature type="repeat" description="WD" evidence="9">
    <location>
        <begin position="499"/>
        <end position="528"/>
    </location>
</feature>
<dbReference type="PANTHER" id="PTHR43979:SF1">
    <property type="entry name" value="PRE-MRNA-PROCESSING FACTOR 17"/>
    <property type="match status" value="1"/>
</dbReference>
<dbReference type="OrthoDB" id="10257301at2759"/>
<name>A0A830HR14_9CHLO</name>
<evidence type="ECO:0000256" key="4">
    <source>
        <dbReference type="ARBA" id="ARBA00022728"/>
    </source>
</evidence>
<evidence type="ECO:0000256" key="2">
    <source>
        <dbReference type="ARBA" id="ARBA00022574"/>
    </source>
</evidence>
<dbReference type="AlphaFoldDB" id="A0A830HR14"/>
<dbReference type="Pfam" id="PF00400">
    <property type="entry name" value="WD40"/>
    <property type="match status" value="5"/>
</dbReference>
<keyword evidence="4" id="KW-0747">Spliceosome</keyword>
<dbReference type="GO" id="GO:0071013">
    <property type="term" value="C:catalytic step 2 spliceosome"/>
    <property type="evidence" value="ECO:0007669"/>
    <property type="project" value="InterPro"/>
</dbReference>
<dbReference type="SUPFAM" id="SSF50978">
    <property type="entry name" value="WD40 repeat-like"/>
    <property type="match status" value="1"/>
</dbReference>
<evidence type="ECO:0000256" key="8">
    <source>
        <dbReference type="ARBA" id="ARBA00068146"/>
    </source>
</evidence>
<comment type="subcellular location">
    <subcellularLocation>
        <location evidence="1">Nucleus</location>
    </subcellularLocation>
</comment>
<keyword evidence="7" id="KW-0539">Nucleus</keyword>
<feature type="repeat" description="WD" evidence="9">
    <location>
        <begin position="529"/>
        <end position="562"/>
    </location>
</feature>
<evidence type="ECO:0000256" key="1">
    <source>
        <dbReference type="ARBA" id="ARBA00004123"/>
    </source>
</evidence>
<keyword evidence="12" id="KW-1185">Reference proteome</keyword>
<keyword evidence="3" id="KW-0507">mRNA processing</keyword>
<dbReference type="GO" id="GO:0000398">
    <property type="term" value="P:mRNA splicing, via spliceosome"/>
    <property type="evidence" value="ECO:0007669"/>
    <property type="project" value="InterPro"/>
</dbReference>
<dbReference type="PROSITE" id="PS00678">
    <property type="entry name" value="WD_REPEATS_1"/>
    <property type="match status" value="1"/>
</dbReference>
<dbReference type="Gene3D" id="2.130.10.10">
    <property type="entry name" value="YVTN repeat-like/Quinoprotein amine dehydrogenase"/>
    <property type="match status" value="1"/>
</dbReference>
<feature type="repeat" description="WD" evidence="9">
    <location>
        <begin position="268"/>
        <end position="310"/>
    </location>
</feature>
<dbReference type="InterPro" id="IPR015943">
    <property type="entry name" value="WD40/YVTN_repeat-like_dom_sf"/>
</dbReference>
<evidence type="ECO:0000313" key="12">
    <source>
        <dbReference type="Proteomes" id="UP000660262"/>
    </source>
</evidence>
<dbReference type="PROSITE" id="PS50294">
    <property type="entry name" value="WD_REPEATS_REGION"/>
    <property type="match status" value="4"/>
</dbReference>
<evidence type="ECO:0000313" key="11">
    <source>
        <dbReference type="EMBL" id="GHP09368.1"/>
    </source>
</evidence>
<evidence type="ECO:0000256" key="10">
    <source>
        <dbReference type="SAM" id="MobiDB-lite"/>
    </source>
</evidence>
<dbReference type="PANTHER" id="PTHR43979">
    <property type="entry name" value="PRE-MRNA-PROCESSING FACTOR 17"/>
    <property type="match status" value="1"/>
</dbReference>
<dbReference type="EMBL" id="BNJQ01000024">
    <property type="protein sequence ID" value="GHP09368.1"/>
    <property type="molecule type" value="Genomic_DNA"/>
</dbReference>
<evidence type="ECO:0000256" key="7">
    <source>
        <dbReference type="ARBA" id="ARBA00023242"/>
    </source>
</evidence>
<dbReference type="Proteomes" id="UP000660262">
    <property type="component" value="Unassembled WGS sequence"/>
</dbReference>
<gene>
    <name evidence="11" type="ORF">PPROV_000810400</name>
</gene>
<evidence type="ECO:0000256" key="5">
    <source>
        <dbReference type="ARBA" id="ARBA00022737"/>
    </source>
</evidence>
<keyword evidence="5" id="KW-0677">Repeat</keyword>
<accession>A0A830HR14</accession>
<evidence type="ECO:0000256" key="9">
    <source>
        <dbReference type="PROSITE-ProRule" id="PRU00221"/>
    </source>
</evidence>
<dbReference type="FunFam" id="2.130.10.10:FF:000034">
    <property type="entry name" value="Pre-mRNA-processing factor 17, putative"/>
    <property type="match status" value="1"/>
</dbReference>
<dbReference type="InterPro" id="IPR036322">
    <property type="entry name" value="WD40_repeat_dom_sf"/>
</dbReference>
<keyword evidence="2 9" id="KW-0853">WD repeat</keyword>
<feature type="repeat" description="WD" evidence="9">
    <location>
        <begin position="395"/>
        <end position="427"/>
    </location>
</feature>
<evidence type="ECO:0000256" key="3">
    <source>
        <dbReference type="ARBA" id="ARBA00022664"/>
    </source>
</evidence>
<organism evidence="11 12">
    <name type="scientific">Pycnococcus provasolii</name>
    <dbReference type="NCBI Taxonomy" id="41880"/>
    <lineage>
        <taxon>Eukaryota</taxon>
        <taxon>Viridiplantae</taxon>
        <taxon>Chlorophyta</taxon>
        <taxon>Pseudoscourfieldiophyceae</taxon>
        <taxon>Pseudoscourfieldiales</taxon>
        <taxon>Pycnococcaceae</taxon>
        <taxon>Pycnococcus</taxon>
    </lineage>
</organism>
<dbReference type="PRINTS" id="PR00320">
    <property type="entry name" value="GPROTEINBRPT"/>
</dbReference>
<keyword evidence="6" id="KW-0508">mRNA splicing</keyword>
<reference evidence="11" key="1">
    <citation type="submission" date="2020-10" db="EMBL/GenBank/DDBJ databases">
        <title>Unveiling of a novel bifunctional photoreceptor, Dualchrome1, isolated from a cosmopolitan green alga.</title>
        <authorList>
            <person name="Suzuki S."/>
            <person name="Kawachi M."/>
        </authorList>
    </citation>
    <scope>NUCLEOTIDE SEQUENCE</scope>
    <source>
        <strain evidence="11">NIES 2893</strain>
    </source>
</reference>
<proteinExistence type="predicted"/>
<sequence>MLDDQHCVPIHVMYQPLLLAVELDSPPVTKYTYALNPVAVGEYTAVVVAQHWLQHPICATYLGVLPFARTHPAADVESARGIGAVEYTDVDPRMFAEQTHTFHAKGYARDPASRKFVGNLAQVYASGGASVSEAQAAAGKRKREAKHVDDDDARAAGAGDDSGGRGFAVRPGGWMDRHLTLPAAEEKRKQDVAAAAADKNKTTLDASEVDAAAAAAETETKDSKNVATFHGSSKQDYQGRSWHLCPRELTGRPDVSQSYPPKRWVRSYAGHSKGVSRIDLFPETGHLLLSASMDKTCKIWDVAKGRQLMTYAGHQQAVKDAAFSPDGSLFASVSFDKQIKVWDVERGTVVMEVSKASAVPKCVTWHPDQSCLLVGQSDNHVVQYELSTGDVVQEYDRHLGEVNAVFFLDGGKRFVSSSDDKSLRIWEFGVPIEVKTVADPSQHAAPACTREVHPGGKHVSFTSMDNKILTYEATDKFRRASKKTFAGHNVAGYACRPCYSPDGRHIASGDGDGKLNVWDWRNGRLVKTMRAHDKVTIDCAWHPKESSTILTASWDSLIKMWQ</sequence>
<dbReference type="SMART" id="SM00320">
    <property type="entry name" value="WD40"/>
    <property type="match status" value="6"/>
</dbReference>
<dbReference type="CDD" id="cd00200">
    <property type="entry name" value="WD40"/>
    <property type="match status" value="1"/>
</dbReference>
<feature type="region of interest" description="Disordered" evidence="10">
    <location>
        <begin position="135"/>
        <end position="173"/>
    </location>
</feature>
<dbReference type="InterPro" id="IPR020472">
    <property type="entry name" value="WD40_PAC1"/>
</dbReference>
<evidence type="ECO:0000256" key="6">
    <source>
        <dbReference type="ARBA" id="ARBA00023187"/>
    </source>
</evidence>
<feature type="repeat" description="WD" evidence="9">
    <location>
        <begin position="311"/>
        <end position="352"/>
    </location>
</feature>
<dbReference type="GO" id="GO:0003729">
    <property type="term" value="F:mRNA binding"/>
    <property type="evidence" value="ECO:0007669"/>
    <property type="project" value="TreeGrafter"/>
</dbReference>
<dbReference type="PROSITE" id="PS50082">
    <property type="entry name" value="WD_REPEATS_2"/>
    <property type="match status" value="5"/>
</dbReference>